<dbReference type="STRING" id="1855283.SAMN05216382_1415"/>
<feature type="transmembrane region" description="Helical" evidence="4">
    <location>
        <begin position="87"/>
        <end position="106"/>
    </location>
</feature>
<keyword evidence="6" id="KW-1185">Reference proteome</keyword>
<feature type="transmembrane region" description="Helical" evidence="4">
    <location>
        <begin position="373"/>
        <end position="398"/>
    </location>
</feature>
<evidence type="ECO:0000256" key="4">
    <source>
        <dbReference type="SAM" id="Phobius"/>
    </source>
</evidence>
<feature type="transmembrane region" description="Helical" evidence="4">
    <location>
        <begin position="312"/>
        <end position="334"/>
    </location>
</feature>
<keyword evidence="2 4" id="KW-1133">Transmembrane helix</keyword>
<feature type="transmembrane region" description="Helical" evidence="4">
    <location>
        <begin position="249"/>
        <end position="272"/>
    </location>
</feature>
<accession>A0A1H7M945</accession>
<keyword evidence="3 4" id="KW-0472">Membrane</keyword>
<gene>
    <name evidence="5" type="ORF">SAMN05216382_1415</name>
</gene>
<dbReference type="PANTHER" id="PTHR23528:SF1">
    <property type="entry name" value="MAJOR FACILITATOR SUPERFAMILY (MFS) PROFILE DOMAIN-CONTAINING PROTEIN"/>
    <property type="match status" value="1"/>
</dbReference>
<dbReference type="Proteomes" id="UP000199214">
    <property type="component" value="Unassembled WGS sequence"/>
</dbReference>
<dbReference type="AlphaFoldDB" id="A0A1H7M945"/>
<evidence type="ECO:0000313" key="5">
    <source>
        <dbReference type="EMBL" id="SEL07468.1"/>
    </source>
</evidence>
<dbReference type="OrthoDB" id="7428510at2"/>
<evidence type="ECO:0000256" key="3">
    <source>
        <dbReference type="ARBA" id="ARBA00023136"/>
    </source>
</evidence>
<feature type="transmembrane region" description="Helical" evidence="4">
    <location>
        <begin position="52"/>
        <end position="75"/>
    </location>
</feature>
<evidence type="ECO:0000256" key="2">
    <source>
        <dbReference type="ARBA" id="ARBA00022989"/>
    </source>
</evidence>
<sequence>MHAEASGRPLGTLGLLRYAAASTGGVIGYTPLLTLLLPIKLQAFAPNDRYTLLVWCSVAGALTAGFANIAFGWLGDRSVARGGGRRGWMFAGLIATAASFVGIASARSGAAIVVAMVAFQVAVNALLAQVSALIAEEVPAAQKNTAAALLTIGAPLAAAASALVVALASHEGARLSLVAAMMAVCVAPLLLHAAPIVATVTSAEAEPLPVRRALAVAWTTRLLVQIANSGVSLYLFFFLARAIGQSGDAAAIVAQLLVVATLVPVPLALMLGRWSDRVGKRERFLAASALIACTGLLGMVLSGGWQAAGMCYVAFASGVSVFQALNTGHAMLLLPAGAGPGRNLGVLNLANTLPQVVAPLLALSVTTDDFTTLFALFATLPLAVTLLPTLLPMLLGAFTWRRREPSCRG</sequence>
<dbReference type="RefSeq" id="WP_093004698.1">
    <property type="nucleotide sequence ID" value="NZ_FNZZ01000002.1"/>
</dbReference>
<dbReference type="InterPro" id="IPR011701">
    <property type="entry name" value="MFS"/>
</dbReference>
<dbReference type="GO" id="GO:0022857">
    <property type="term" value="F:transmembrane transporter activity"/>
    <property type="evidence" value="ECO:0007669"/>
    <property type="project" value="InterPro"/>
</dbReference>
<feature type="transmembrane region" description="Helical" evidence="4">
    <location>
        <begin position="112"/>
        <end position="135"/>
    </location>
</feature>
<dbReference type="InterPro" id="IPR036259">
    <property type="entry name" value="MFS_trans_sf"/>
</dbReference>
<proteinExistence type="predicted"/>
<name>A0A1H7M945_9SPHN</name>
<feature type="transmembrane region" description="Helical" evidence="4">
    <location>
        <begin position="222"/>
        <end position="243"/>
    </location>
</feature>
<protein>
    <submittedName>
        <fullName evidence="5">Major Facilitator Superfamily protein</fullName>
    </submittedName>
</protein>
<dbReference type="SUPFAM" id="SSF103473">
    <property type="entry name" value="MFS general substrate transporter"/>
    <property type="match status" value="1"/>
</dbReference>
<evidence type="ECO:0000256" key="1">
    <source>
        <dbReference type="ARBA" id="ARBA00022692"/>
    </source>
</evidence>
<feature type="transmembrane region" description="Helical" evidence="4">
    <location>
        <begin position="284"/>
        <end position="306"/>
    </location>
</feature>
<dbReference type="Pfam" id="PF07690">
    <property type="entry name" value="MFS_1"/>
    <property type="match status" value="1"/>
</dbReference>
<feature type="transmembrane region" description="Helical" evidence="4">
    <location>
        <begin position="12"/>
        <end position="32"/>
    </location>
</feature>
<dbReference type="Gene3D" id="1.20.1250.20">
    <property type="entry name" value="MFS general substrate transporter like domains"/>
    <property type="match status" value="2"/>
</dbReference>
<evidence type="ECO:0000313" key="6">
    <source>
        <dbReference type="Proteomes" id="UP000199214"/>
    </source>
</evidence>
<organism evidence="5 6">
    <name type="scientific">Sphingomonas palmae</name>
    <dbReference type="NCBI Taxonomy" id="1855283"/>
    <lineage>
        <taxon>Bacteria</taxon>
        <taxon>Pseudomonadati</taxon>
        <taxon>Pseudomonadota</taxon>
        <taxon>Alphaproteobacteria</taxon>
        <taxon>Sphingomonadales</taxon>
        <taxon>Sphingomonadaceae</taxon>
        <taxon>Sphingomonas</taxon>
    </lineage>
</organism>
<dbReference type="EMBL" id="FNZZ01000002">
    <property type="protein sequence ID" value="SEL07468.1"/>
    <property type="molecule type" value="Genomic_DNA"/>
</dbReference>
<dbReference type="PANTHER" id="PTHR23528">
    <property type="match status" value="1"/>
</dbReference>
<reference evidence="6" key="1">
    <citation type="submission" date="2016-10" db="EMBL/GenBank/DDBJ databases">
        <authorList>
            <person name="Varghese N."/>
            <person name="Submissions S."/>
        </authorList>
    </citation>
    <scope>NUCLEOTIDE SEQUENCE [LARGE SCALE GENOMIC DNA]</scope>
    <source>
        <strain evidence="6">JS21-1</strain>
    </source>
</reference>
<feature type="transmembrane region" description="Helical" evidence="4">
    <location>
        <begin position="147"/>
        <end position="169"/>
    </location>
</feature>
<feature type="transmembrane region" description="Helical" evidence="4">
    <location>
        <begin position="175"/>
        <end position="201"/>
    </location>
</feature>
<keyword evidence="1 4" id="KW-0812">Transmembrane</keyword>